<dbReference type="UniPathway" id="UPA00124"/>
<dbReference type="CDD" id="cd05254">
    <property type="entry name" value="dTDP_HR_like_SDR_e"/>
    <property type="match status" value="1"/>
</dbReference>
<evidence type="ECO:0000256" key="2">
    <source>
        <dbReference type="RuleBase" id="RU364082"/>
    </source>
</evidence>
<dbReference type="NCBIfam" id="TIGR01214">
    <property type="entry name" value="rmlD"/>
    <property type="match status" value="1"/>
</dbReference>
<dbReference type="Pfam" id="PF04321">
    <property type="entry name" value="RmlD_sub_bind"/>
    <property type="match status" value="1"/>
</dbReference>
<dbReference type="GO" id="GO:0008831">
    <property type="term" value="F:dTDP-4-dehydrorhamnose reductase activity"/>
    <property type="evidence" value="ECO:0007669"/>
    <property type="project" value="UniProtKB-EC"/>
</dbReference>
<comment type="function">
    <text evidence="2">Catalyzes the reduction of dTDP-6-deoxy-L-lyxo-4-hexulose to yield dTDP-L-rhamnose.</text>
</comment>
<dbReference type="PANTHER" id="PTHR10491">
    <property type="entry name" value="DTDP-4-DEHYDRORHAMNOSE REDUCTASE"/>
    <property type="match status" value="1"/>
</dbReference>
<proteinExistence type="inferred from homology"/>
<evidence type="ECO:0000313" key="5">
    <source>
        <dbReference type="Proteomes" id="UP000321720"/>
    </source>
</evidence>
<comment type="pathway">
    <text evidence="2">Carbohydrate biosynthesis; dTDP-L-rhamnose biosynthesis.</text>
</comment>
<gene>
    <name evidence="4" type="primary">rfbD</name>
    <name evidence="4" type="ORF">CCO02nite_25020</name>
</gene>
<dbReference type="OrthoDB" id="9803892at2"/>
<dbReference type="InterPro" id="IPR029903">
    <property type="entry name" value="RmlD-like-bd"/>
</dbReference>
<name>A0A511JCZ2_9CELL</name>
<organism evidence="4 5">
    <name type="scientific">Cellulomonas composti</name>
    <dbReference type="NCBI Taxonomy" id="266130"/>
    <lineage>
        <taxon>Bacteria</taxon>
        <taxon>Bacillati</taxon>
        <taxon>Actinomycetota</taxon>
        <taxon>Actinomycetes</taxon>
        <taxon>Micrococcales</taxon>
        <taxon>Cellulomonadaceae</taxon>
        <taxon>Cellulomonas</taxon>
    </lineage>
</organism>
<protein>
    <recommendedName>
        <fullName evidence="2">dTDP-4-dehydrorhamnose reductase</fullName>
        <ecNumber evidence="2">1.1.1.133</ecNumber>
    </recommendedName>
</protein>
<dbReference type="GO" id="GO:0019305">
    <property type="term" value="P:dTDP-rhamnose biosynthetic process"/>
    <property type="evidence" value="ECO:0007669"/>
    <property type="project" value="UniProtKB-UniPathway"/>
</dbReference>
<evidence type="ECO:0000313" key="4">
    <source>
        <dbReference type="EMBL" id="GEL95844.1"/>
    </source>
</evidence>
<keyword evidence="5" id="KW-1185">Reference proteome</keyword>
<dbReference type="Gene3D" id="3.40.50.720">
    <property type="entry name" value="NAD(P)-binding Rossmann-like Domain"/>
    <property type="match status" value="1"/>
</dbReference>
<keyword evidence="2" id="KW-0521">NADP</keyword>
<evidence type="ECO:0000259" key="3">
    <source>
        <dbReference type="Pfam" id="PF04321"/>
    </source>
</evidence>
<dbReference type="InterPro" id="IPR005913">
    <property type="entry name" value="dTDP_dehydrorham_reduct"/>
</dbReference>
<dbReference type="SUPFAM" id="SSF51735">
    <property type="entry name" value="NAD(P)-binding Rossmann-fold domains"/>
    <property type="match status" value="1"/>
</dbReference>
<dbReference type="AlphaFoldDB" id="A0A511JCZ2"/>
<comment type="caution">
    <text evidence="4">The sequence shown here is derived from an EMBL/GenBank/DDBJ whole genome shotgun (WGS) entry which is preliminary data.</text>
</comment>
<comment type="similarity">
    <text evidence="1 2">Belongs to the dTDP-4-dehydrorhamnose reductase family.</text>
</comment>
<keyword evidence="2" id="KW-0560">Oxidoreductase</keyword>
<accession>A0A511JCZ2</accession>
<dbReference type="InterPro" id="IPR036291">
    <property type="entry name" value="NAD(P)-bd_dom_sf"/>
</dbReference>
<dbReference type="GO" id="GO:0005829">
    <property type="term" value="C:cytosol"/>
    <property type="evidence" value="ECO:0007669"/>
    <property type="project" value="TreeGrafter"/>
</dbReference>
<evidence type="ECO:0000256" key="1">
    <source>
        <dbReference type="ARBA" id="ARBA00010944"/>
    </source>
</evidence>
<dbReference type="EMBL" id="BJWG01000012">
    <property type="protein sequence ID" value="GEL95844.1"/>
    <property type="molecule type" value="Genomic_DNA"/>
</dbReference>
<dbReference type="Gene3D" id="3.90.25.10">
    <property type="entry name" value="UDP-galactose 4-epimerase, domain 1"/>
    <property type="match status" value="1"/>
</dbReference>
<sequence>MRWVVVGAGGMLGQDLVARLAGGGDEVVAVGHDELDVRDARRCAQVASGADVVVNCAAYTRVDDAEAAEAEAFDVNAVGAANLARAAVAAGARLVHLSTDYVFDGTGSTPYDERAPIAPASAYGRTKAAGEWAVTASGGDHLVVRTAWLYGAHGSCFPRTIARVAAERGSVDVVEDQRGQPTWTVDVADLVVRLVAARVPSGIYHATSSGETTWYDFAREVVGAAGLSPDVVHRTTSDAFVRPAPRPAYSVLGHAALRAAGLDPIGDWRSRWALAAAGVLAG</sequence>
<dbReference type="EC" id="1.1.1.133" evidence="2"/>
<dbReference type="PANTHER" id="PTHR10491:SF4">
    <property type="entry name" value="METHIONINE ADENOSYLTRANSFERASE 2 SUBUNIT BETA"/>
    <property type="match status" value="1"/>
</dbReference>
<dbReference type="Proteomes" id="UP000321720">
    <property type="component" value="Unassembled WGS sequence"/>
</dbReference>
<dbReference type="RefSeq" id="WP_146843481.1">
    <property type="nucleotide sequence ID" value="NZ_BJWG01000012.1"/>
</dbReference>
<feature type="domain" description="RmlD-like substrate binding" evidence="3">
    <location>
        <begin position="1"/>
        <end position="272"/>
    </location>
</feature>
<reference evidence="4 5" key="1">
    <citation type="submission" date="2019-07" db="EMBL/GenBank/DDBJ databases">
        <title>Whole genome shotgun sequence of Cellulomonas composti NBRC 100758.</title>
        <authorList>
            <person name="Hosoyama A."/>
            <person name="Uohara A."/>
            <person name="Ohji S."/>
            <person name="Ichikawa N."/>
        </authorList>
    </citation>
    <scope>NUCLEOTIDE SEQUENCE [LARGE SCALE GENOMIC DNA]</scope>
    <source>
        <strain evidence="4 5">NBRC 100758</strain>
    </source>
</reference>